<feature type="signal peptide" evidence="1">
    <location>
        <begin position="1"/>
        <end position="22"/>
    </location>
</feature>
<name>A0A7Y7WIT2_9PSED</name>
<gene>
    <name evidence="3" type="ORF">HX829_24080</name>
</gene>
<dbReference type="AlphaFoldDB" id="A0A7Y7WIT2"/>
<protein>
    <submittedName>
        <fullName evidence="3">DUF1311 domain-containing protein</fullName>
    </submittedName>
</protein>
<evidence type="ECO:0000313" key="3">
    <source>
        <dbReference type="EMBL" id="NWB49568.1"/>
    </source>
</evidence>
<dbReference type="PANTHER" id="PTHR39176">
    <property type="entry name" value="PERIPLASMIC PROTEIN-RELATED"/>
    <property type="match status" value="1"/>
</dbReference>
<evidence type="ECO:0000259" key="2">
    <source>
        <dbReference type="Pfam" id="PF07007"/>
    </source>
</evidence>
<dbReference type="PANTHER" id="PTHR39176:SF1">
    <property type="entry name" value="PERIPLASMIC PROTEIN"/>
    <property type="match status" value="1"/>
</dbReference>
<dbReference type="Proteomes" id="UP000582981">
    <property type="component" value="Unassembled WGS sequence"/>
</dbReference>
<keyword evidence="1" id="KW-0732">Signal</keyword>
<sequence length="131" mass="14490">MKYPLIAFLTIGLLGLAAGVQAADNCDANQASMNECAGKAFKQADNDLNTYYKTQMDYLKTPANKAALQDAQRKWLAFRDADCLYQNGKPADGGSIWPLLDLQCKTELTKQRAAQLKAYTECRDETNGCRN</sequence>
<accession>A0A7Y7WIT2</accession>
<dbReference type="InterPro" id="IPR009739">
    <property type="entry name" value="LprI-like_N"/>
</dbReference>
<feature type="chain" id="PRO_5030750216" evidence="1">
    <location>
        <begin position="23"/>
        <end position="131"/>
    </location>
</feature>
<feature type="domain" description="Lysozyme inhibitor LprI-like N-terminal" evidence="2">
    <location>
        <begin position="28"/>
        <end position="116"/>
    </location>
</feature>
<comment type="caution">
    <text evidence="3">The sequence shown here is derived from an EMBL/GenBank/DDBJ whole genome shotgun (WGS) entry which is preliminary data.</text>
</comment>
<evidence type="ECO:0000313" key="4">
    <source>
        <dbReference type="Proteomes" id="UP000582981"/>
    </source>
</evidence>
<proteinExistence type="predicted"/>
<evidence type="ECO:0000256" key="1">
    <source>
        <dbReference type="SAM" id="SignalP"/>
    </source>
</evidence>
<dbReference type="RefSeq" id="WP_100940623.1">
    <property type="nucleotide sequence ID" value="NZ_JACAPU010000030.1"/>
</dbReference>
<dbReference type="Pfam" id="PF07007">
    <property type="entry name" value="LprI"/>
    <property type="match status" value="1"/>
</dbReference>
<dbReference type="Gene3D" id="1.20.1270.180">
    <property type="match status" value="1"/>
</dbReference>
<reference evidence="3 4" key="1">
    <citation type="submission" date="2020-04" db="EMBL/GenBank/DDBJ databases">
        <title>Molecular characterization of pseudomonads from Agaricus bisporus reveal novel blotch 2 pathogens in Western Europe.</title>
        <authorList>
            <person name="Taparia T."/>
            <person name="Krijger M."/>
            <person name="Haynes E."/>
            <person name="Elpinstone J.G."/>
            <person name="Noble R."/>
            <person name="Van Der Wolf J."/>
        </authorList>
    </citation>
    <scope>NUCLEOTIDE SEQUENCE [LARGE SCALE GENOMIC DNA]</scope>
    <source>
        <strain evidence="3 4">F1001</strain>
    </source>
</reference>
<dbReference type="EMBL" id="JACAPU010000030">
    <property type="protein sequence ID" value="NWB49568.1"/>
    <property type="molecule type" value="Genomic_DNA"/>
</dbReference>
<organism evidence="3 4">
    <name type="scientific">Pseudomonas gingeri</name>
    <dbReference type="NCBI Taxonomy" id="117681"/>
    <lineage>
        <taxon>Bacteria</taxon>
        <taxon>Pseudomonadati</taxon>
        <taxon>Pseudomonadota</taxon>
        <taxon>Gammaproteobacteria</taxon>
        <taxon>Pseudomonadales</taxon>
        <taxon>Pseudomonadaceae</taxon>
        <taxon>Pseudomonas</taxon>
    </lineage>
</organism>